<evidence type="ECO:0000259" key="1">
    <source>
        <dbReference type="Pfam" id="PF01206"/>
    </source>
</evidence>
<feature type="domain" description="UPF0033" evidence="1">
    <location>
        <begin position="1"/>
        <end position="50"/>
    </location>
</feature>
<evidence type="ECO:0000313" key="3">
    <source>
        <dbReference type="Proteomes" id="UP000469011"/>
    </source>
</evidence>
<dbReference type="CDD" id="cd00291">
    <property type="entry name" value="SirA_YedF_YeeD"/>
    <property type="match status" value="1"/>
</dbReference>
<dbReference type="AlphaFoldDB" id="A0A6N9SWM9"/>
<evidence type="ECO:0000313" key="2">
    <source>
        <dbReference type="EMBL" id="NDW03500.1"/>
    </source>
</evidence>
<sequence length="63" mass="7051">MPVLRTQKRLKMMQSGDRLRVLADDPLAALDIANLCRQEGHRLVESRRVEAATCFEIVVGGTD</sequence>
<proteinExistence type="predicted"/>
<keyword evidence="3" id="KW-1185">Reference proteome</keyword>
<dbReference type="Pfam" id="PF01206">
    <property type="entry name" value="TusA"/>
    <property type="match status" value="1"/>
</dbReference>
<protein>
    <submittedName>
        <fullName evidence="2">Sulfurtransferase TusA family protein</fullName>
    </submittedName>
</protein>
<dbReference type="InterPro" id="IPR036868">
    <property type="entry name" value="TusA-like_sf"/>
</dbReference>
<dbReference type="EMBL" id="JAAAMG010000002">
    <property type="protein sequence ID" value="NDW03500.1"/>
    <property type="molecule type" value="Genomic_DNA"/>
</dbReference>
<reference evidence="2 3" key="1">
    <citation type="submission" date="2020-01" db="EMBL/GenBank/DDBJ databases">
        <title>Jiella pacifica sp. nov.</title>
        <authorList>
            <person name="Xue Z."/>
            <person name="Zhu S."/>
            <person name="Chen J."/>
            <person name="Yang J."/>
        </authorList>
    </citation>
    <scope>NUCLEOTIDE SEQUENCE [LARGE SCALE GENOMIC DNA]</scope>
    <source>
        <strain evidence="2 3">40Bstr34</strain>
    </source>
</reference>
<comment type="caution">
    <text evidence="2">The sequence shown here is derived from an EMBL/GenBank/DDBJ whole genome shotgun (WGS) entry which is preliminary data.</text>
</comment>
<keyword evidence="2" id="KW-0808">Transferase</keyword>
<dbReference type="InterPro" id="IPR001455">
    <property type="entry name" value="TusA-like"/>
</dbReference>
<name>A0A6N9SWM9_9HYPH</name>
<dbReference type="SUPFAM" id="SSF64307">
    <property type="entry name" value="SirA-like"/>
    <property type="match status" value="1"/>
</dbReference>
<dbReference type="Gene3D" id="3.30.110.40">
    <property type="entry name" value="TusA-like domain"/>
    <property type="match status" value="1"/>
</dbReference>
<accession>A0A6N9SWM9</accession>
<organism evidence="2 3">
    <name type="scientific">Jiella pacifica</name>
    <dbReference type="NCBI Taxonomy" id="2696469"/>
    <lineage>
        <taxon>Bacteria</taxon>
        <taxon>Pseudomonadati</taxon>
        <taxon>Pseudomonadota</taxon>
        <taxon>Alphaproteobacteria</taxon>
        <taxon>Hyphomicrobiales</taxon>
        <taxon>Aurantimonadaceae</taxon>
        <taxon>Jiella</taxon>
    </lineage>
</organism>
<dbReference type="Proteomes" id="UP000469011">
    <property type="component" value="Unassembled WGS sequence"/>
</dbReference>
<gene>
    <name evidence="2" type="ORF">GTK09_03590</name>
</gene>
<dbReference type="GO" id="GO:0016740">
    <property type="term" value="F:transferase activity"/>
    <property type="evidence" value="ECO:0007669"/>
    <property type="project" value="UniProtKB-KW"/>
</dbReference>